<comment type="caution">
    <text evidence="5">The sequence shown here is derived from an EMBL/GenBank/DDBJ whole genome shotgun (WGS) entry which is preliminary data.</text>
</comment>
<dbReference type="PROSITE" id="PS50110">
    <property type="entry name" value="RESPONSE_REGULATORY"/>
    <property type="match status" value="1"/>
</dbReference>
<dbReference type="Pfam" id="PF13181">
    <property type="entry name" value="TPR_8"/>
    <property type="match status" value="1"/>
</dbReference>
<dbReference type="RefSeq" id="WP_229641369.1">
    <property type="nucleotide sequence ID" value="NZ_JADWDC010000040.1"/>
</dbReference>
<gene>
    <name evidence="5" type="ORF">I4641_15085</name>
</gene>
<dbReference type="SUPFAM" id="SSF48452">
    <property type="entry name" value="TPR-like"/>
    <property type="match status" value="1"/>
</dbReference>
<keyword evidence="1 2" id="KW-0597">Phosphoprotein</keyword>
<dbReference type="SMART" id="SM00028">
    <property type="entry name" value="TPR"/>
    <property type="match status" value="2"/>
</dbReference>
<dbReference type="InterPro" id="IPR011006">
    <property type="entry name" value="CheY-like_superfamily"/>
</dbReference>
<reference evidence="5" key="1">
    <citation type="journal article" date="2021" name="Antonie Van Leeuwenhoek">
        <title>Draft genome and description of Waterburya agarophytonicola gen. nov. sp. nov. (Pleurocapsales, Cyanobacteria): a seaweed symbiont.</title>
        <authorList>
            <person name="Bonthond G."/>
            <person name="Shalygin S."/>
            <person name="Bayer T."/>
            <person name="Weinberger F."/>
        </authorList>
    </citation>
    <scope>NUCLEOTIDE SEQUENCE</scope>
    <source>
        <strain evidence="5">KI4</strain>
    </source>
</reference>
<feature type="repeat" description="TPR" evidence="3">
    <location>
        <begin position="166"/>
        <end position="199"/>
    </location>
</feature>
<dbReference type="Pfam" id="PF00072">
    <property type="entry name" value="Response_reg"/>
    <property type="match status" value="1"/>
</dbReference>
<dbReference type="Proteomes" id="UP000729733">
    <property type="component" value="Unassembled WGS sequence"/>
</dbReference>
<dbReference type="EMBL" id="JADWDC010000040">
    <property type="protein sequence ID" value="MCC0178304.1"/>
    <property type="molecule type" value="Genomic_DNA"/>
</dbReference>
<dbReference type="PROSITE" id="PS50005">
    <property type="entry name" value="TPR"/>
    <property type="match status" value="1"/>
</dbReference>
<feature type="domain" description="Response regulatory" evidence="4">
    <location>
        <begin position="5"/>
        <end position="119"/>
    </location>
</feature>
<dbReference type="InterPro" id="IPR001789">
    <property type="entry name" value="Sig_transdc_resp-reg_receiver"/>
</dbReference>
<proteinExistence type="predicted"/>
<keyword evidence="6" id="KW-1185">Reference proteome</keyword>
<dbReference type="Gene3D" id="3.40.50.2300">
    <property type="match status" value="1"/>
</dbReference>
<accession>A0A964FIA8</accession>
<dbReference type="InterPro" id="IPR019734">
    <property type="entry name" value="TPR_rpt"/>
</dbReference>
<feature type="modified residue" description="4-aspartylphosphate" evidence="2">
    <location>
        <position position="54"/>
    </location>
</feature>
<evidence type="ECO:0000313" key="5">
    <source>
        <dbReference type="EMBL" id="MCC0178304.1"/>
    </source>
</evidence>
<dbReference type="CDD" id="cd00156">
    <property type="entry name" value="REC"/>
    <property type="match status" value="1"/>
</dbReference>
<evidence type="ECO:0000256" key="3">
    <source>
        <dbReference type="PROSITE-ProRule" id="PRU00339"/>
    </source>
</evidence>
<organism evidence="5 6">
    <name type="scientific">Waterburya agarophytonicola KI4</name>
    <dbReference type="NCBI Taxonomy" id="2874699"/>
    <lineage>
        <taxon>Bacteria</taxon>
        <taxon>Bacillati</taxon>
        <taxon>Cyanobacteriota</taxon>
        <taxon>Cyanophyceae</taxon>
        <taxon>Pleurocapsales</taxon>
        <taxon>Hyellaceae</taxon>
        <taxon>Waterburya</taxon>
        <taxon>Waterburya agarophytonicola</taxon>
    </lineage>
</organism>
<protein>
    <submittedName>
        <fullName evidence="5">Response regulator</fullName>
    </submittedName>
</protein>
<dbReference type="InterPro" id="IPR050595">
    <property type="entry name" value="Bact_response_regulator"/>
</dbReference>
<dbReference type="Gene3D" id="1.25.40.10">
    <property type="entry name" value="Tetratricopeptide repeat domain"/>
    <property type="match status" value="1"/>
</dbReference>
<evidence type="ECO:0000313" key="6">
    <source>
        <dbReference type="Proteomes" id="UP000729733"/>
    </source>
</evidence>
<dbReference type="SMART" id="SM00448">
    <property type="entry name" value="REC"/>
    <property type="match status" value="1"/>
</dbReference>
<keyword evidence="3" id="KW-0802">TPR repeat</keyword>
<evidence type="ECO:0000256" key="2">
    <source>
        <dbReference type="PROSITE-ProRule" id="PRU00169"/>
    </source>
</evidence>
<evidence type="ECO:0000259" key="4">
    <source>
        <dbReference type="PROSITE" id="PS50110"/>
    </source>
</evidence>
<dbReference type="PANTHER" id="PTHR44591:SF25">
    <property type="entry name" value="CHEMOTAXIS TWO-COMPONENT RESPONSE REGULATOR"/>
    <property type="match status" value="1"/>
</dbReference>
<evidence type="ECO:0000256" key="1">
    <source>
        <dbReference type="ARBA" id="ARBA00022553"/>
    </source>
</evidence>
<dbReference type="SUPFAM" id="SSF52172">
    <property type="entry name" value="CheY-like"/>
    <property type="match status" value="1"/>
</dbReference>
<dbReference type="GO" id="GO:0000160">
    <property type="term" value="P:phosphorelay signal transduction system"/>
    <property type="evidence" value="ECO:0007669"/>
    <property type="project" value="InterPro"/>
</dbReference>
<dbReference type="PANTHER" id="PTHR44591">
    <property type="entry name" value="STRESS RESPONSE REGULATOR PROTEIN 1"/>
    <property type="match status" value="1"/>
</dbReference>
<dbReference type="AlphaFoldDB" id="A0A964FIA8"/>
<name>A0A964FIA8_9CYAN</name>
<dbReference type="InterPro" id="IPR011990">
    <property type="entry name" value="TPR-like_helical_dom_sf"/>
</dbReference>
<sequence length="214" mass="24088">MVKAKILVVDDEKNIRRTVTMALESLDYFVHTALDGKDAMFQLTGEEYDLIITDLKMPKMNGLEVLQQAIAKYPDIKVILISAYSTVDNIVEATKLGAIDFLPKPFTAKQLRDVVYKVLERETISKQQESEFDKALELAKYYASKRQFNHAINAAKQAIGHDPARPEAFDFLGQLQEASGDTEAAIKNYRIALSLDPTYQTAKDNLRGAENQQN</sequence>